<feature type="region of interest" description="Disordered" evidence="1">
    <location>
        <begin position="92"/>
        <end position="125"/>
    </location>
</feature>
<sequence length="125" mass="14052">MSPTYGRVSRRPKKQRRKSGDEIQQTKDQARREEAGVAASQIREQGQKTQANQKDMSFSQLDDMIVDNSVTQACQGQHFKCKEEENKNIKKYVGNDTKRSAKQIDSSQNNPTTGDDSIISFAPTA</sequence>
<dbReference type="Proteomes" id="UP001652660">
    <property type="component" value="Chromosome 2c"/>
</dbReference>
<evidence type="ECO:0000256" key="1">
    <source>
        <dbReference type="SAM" id="MobiDB-lite"/>
    </source>
</evidence>
<name>A0ABM4WEE7_COFAR</name>
<evidence type="ECO:0000313" key="2">
    <source>
        <dbReference type="Proteomes" id="UP001652660"/>
    </source>
</evidence>
<accession>A0ABM4WEE7</accession>
<feature type="compositionally biased region" description="Basic and acidic residues" evidence="1">
    <location>
        <begin position="18"/>
        <end position="35"/>
    </location>
</feature>
<dbReference type="GeneID" id="113725581"/>
<feature type="region of interest" description="Disordered" evidence="1">
    <location>
        <begin position="1"/>
        <end position="54"/>
    </location>
</feature>
<feature type="compositionally biased region" description="Polar residues" evidence="1">
    <location>
        <begin position="103"/>
        <end position="115"/>
    </location>
</feature>
<evidence type="ECO:0000313" key="3">
    <source>
        <dbReference type="RefSeq" id="XP_071930130.1"/>
    </source>
</evidence>
<keyword evidence="2" id="KW-1185">Reference proteome</keyword>
<proteinExistence type="predicted"/>
<feature type="compositionally biased region" description="Polar residues" evidence="1">
    <location>
        <begin position="42"/>
        <end position="54"/>
    </location>
</feature>
<organism evidence="2 3">
    <name type="scientific">Coffea arabica</name>
    <name type="common">Arabian coffee</name>
    <dbReference type="NCBI Taxonomy" id="13443"/>
    <lineage>
        <taxon>Eukaryota</taxon>
        <taxon>Viridiplantae</taxon>
        <taxon>Streptophyta</taxon>
        <taxon>Embryophyta</taxon>
        <taxon>Tracheophyta</taxon>
        <taxon>Spermatophyta</taxon>
        <taxon>Magnoliopsida</taxon>
        <taxon>eudicotyledons</taxon>
        <taxon>Gunneridae</taxon>
        <taxon>Pentapetalae</taxon>
        <taxon>asterids</taxon>
        <taxon>lamiids</taxon>
        <taxon>Gentianales</taxon>
        <taxon>Rubiaceae</taxon>
        <taxon>Ixoroideae</taxon>
        <taxon>Gardenieae complex</taxon>
        <taxon>Bertiereae - Coffeeae clade</taxon>
        <taxon>Coffeeae</taxon>
        <taxon>Coffea</taxon>
    </lineage>
</organism>
<feature type="compositionally biased region" description="Basic residues" evidence="1">
    <location>
        <begin position="8"/>
        <end position="17"/>
    </location>
</feature>
<protein>
    <submittedName>
        <fullName evidence="3">Uncharacterized protein isoform X1</fullName>
    </submittedName>
</protein>
<dbReference type="RefSeq" id="XP_071930130.1">
    <property type="nucleotide sequence ID" value="XM_072074029.1"/>
</dbReference>
<reference evidence="3" key="1">
    <citation type="submission" date="2025-08" db="UniProtKB">
        <authorList>
            <consortium name="RefSeq"/>
        </authorList>
    </citation>
    <scope>IDENTIFICATION</scope>
    <source>
        <tissue evidence="3">Leaves</tissue>
    </source>
</reference>
<gene>
    <name evidence="3" type="primary">LOC113725581</name>
</gene>